<feature type="transmembrane region" description="Helical" evidence="1">
    <location>
        <begin position="43"/>
        <end position="60"/>
    </location>
</feature>
<evidence type="ECO:0000313" key="3">
    <source>
        <dbReference type="Proteomes" id="UP000236884"/>
    </source>
</evidence>
<feature type="transmembrane region" description="Helical" evidence="1">
    <location>
        <begin position="6"/>
        <end position="23"/>
    </location>
</feature>
<protein>
    <recommendedName>
        <fullName evidence="4">HXXEE domain-containing protein</fullName>
    </recommendedName>
</protein>
<gene>
    <name evidence="2" type="ORF">GJW-30_1_02014</name>
</gene>
<evidence type="ECO:0000256" key="1">
    <source>
        <dbReference type="SAM" id="Phobius"/>
    </source>
</evidence>
<name>A0A0S3PU59_9BRAD</name>
<evidence type="ECO:0008006" key="4">
    <source>
        <dbReference type="Google" id="ProtNLM"/>
    </source>
</evidence>
<feature type="transmembrane region" description="Helical" evidence="1">
    <location>
        <begin position="97"/>
        <end position="116"/>
    </location>
</feature>
<keyword evidence="1" id="KW-0812">Transmembrane</keyword>
<dbReference type="RefSeq" id="WP_096354903.1">
    <property type="nucleotide sequence ID" value="NZ_AP014946.1"/>
</dbReference>
<dbReference type="AlphaFoldDB" id="A0A0S3PU59"/>
<dbReference type="InterPro" id="IPR025671">
    <property type="entry name" value="HXXEE"/>
</dbReference>
<dbReference type="KEGG" id="vgo:GJW-30_1_02014"/>
<dbReference type="Proteomes" id="UP000236884">
    <property type="component" value="Chromosome"/>
</dbReference>
<organism evidence="2 3">
    <name type="scientific">Variibacter gotjawalensis</name>
    <dbReference type="NCBI Taxonomy" id="1333996"/>
    <lineage>
        <taxon>Bacteria</taxon>
        <taxon>Pseudomonadati</taxon>
        <taxon>Pseudomonadota</taxon>
        <taxon>Alphaproteobacteria</taxon>
        <taxon>Hyphomicrobiales</taxon>
        <taxon>Nitrobacteraceae</taxon>
        <taxon>Variibacter</taxon>
    </lineage>
</organism>
<proteinExistence type="predicted"/>
<keyword evidence="1" id="KW-1133">Transmembrane helix</keyword>
<reference evidence="2 3" key="1">
    <citation type="submission" date="2015-08" db="EMBL/GenBank/DDBJ databases">
        <title>Investigation of the bacterial diversity of lava forest soil.</title>
        <authorList>
            <person name="Lee J.S."/>
        </authorList>
    </citation>
    <scope>NUCLEOTIDE SEQUENCE [LARGE SCALE GENOMIC DNA]</scope>
    <source>
        <strain evidence="2 3">GJW-30</strain>
    </source>
</reference>
<sequence length="155" mass="16945">MTLTALAWLGMMAYAFHILEEYMLDWRDWARNELKLPVEWNDFYVTNGIVVALGIAQAMLAAELPLAALGFAGLMLINGILMHIVPFARTGRFSPGVFTAVVMFLPLGTATFWTALSNNLVSPAVAVLGLALGGLTLAFPIVMLNIKTKPFFRQA</sequence>
<feature type="transmembrane region" description="Helical" evidence="1">
    <location>
        <begin position="122"/>
        <end position="146"/>
    </location>
</feature>
<feature type="transmembrane region" description="Helical" evidence="1">
    <location>
        <begin position="66"/>
        <end position="85"/>
    </location>
</feature>
<dbReference type="EMBL" id="AP014946">
    <property type="protein sequence ID" value="BAT59481.1"/>
    <property type="molecule type" value="Genomic_DNA"/>
</dbReference>
<keyword evidence="3" id="KW-1185">Reference proteome</keyword>
<dbReference type="Pfam" id="PF13787">
    <property type="entry name" value="HXXEE"/>
    <property type="match status" value="1"/>
</dbReference>
<evidence type="ECO:0000313" key="2">
    <source>
        <dbReference type="EMBL" id="BAT59481.1"/>
    </source>
</evidence>
<accession>A0A0S3PU59</accession>
<keyword evidence="1" id="KW-0472">Membrane</keyword>
<dbReference type="OrthoDB" id="1494400at2"/>